<gene>
    <name evidence="2" type="ORF">KRR39_18205</name>
</gene>
<protein>
    <recommendedName>
        <fullName evidence="4">WxL domain-containing protein</fullName>
    </recommendedName>
</protein>
<dbReference type="Proteomes" id="UP000683575">
    <property type="component" value="Chromosome"/>
</dbReference>
<name>A0A975XZF2_9ACTN</name>
<proteinExistence type="predicted"/>
<reference evidence="2" key="1">
    <citation type="submission" date="2021-06" db="EMBL/GenBank/DDBJ databases">
        <title>Complete genome sequence of Nocardioides sp. G188.</title>
        <authorList>
            <person name="Im W.-T."/>
        </authorList>
    </citation>
    <scope>NUCLEOTIDE SEQUENCE</scope>
    <source>
        <strain evidence="2">G188</strain>
    </source>
</reference>
<dbReference type="EMBL" id="CP077062">
    <property type="protein sequence ID" value="QWZ07371.1"/>
    <property type="molecule type" value="Genomic_DNA"/>
</dbReference>
<organism evidence="2 3">
    <name type="scientific">Nocardioides panacis</name>
    <dbReference type="NCBI Taxonomy" id="2849501"/>
    <lineage>
        <taxon>Bacteria</taxon>
        <taxon>Bacillati</taxon>
        <taxon>Actinomycetota</taxon>
        <taxon>Actinomycetes</taxon>
        <taxon>Propionibacteriales</taxon>
        <taxon>Nocardioidaceae</taxon>
        <taxon>Nocardioides</taxon>
    </lineage>
</organism>
<keyword evidence="1" id="KW-0732">Signal</keyword>
<dbReference type="KEGG" id="nps:KRR39_18205"/>
<dbReference type="RefSeq" id="WP_216938882.1">
    <property type="nucleotide sequence ID" value="NZ_CP077062.1"/>
</dbReference>
<feature type="signal peptide" evidence="1">
    <location>
        <begin position="1"/>
        <end position="27"/>
    </location>
</feature>
<evidence type="ECO:0008006" key="4">
    <source>
        <dbReference type="Google" id="ProtNLM"/>
    </source>
</evidence>
<evidence type="ECO:0000313" key="2">
    <source>
        <dbReference type="EMBL" id="QWZ07371.1"/>
    </source>
</evidence>
<sequence length="173" mass="15971">MKTLRTLGTLAVAGSVLALLPVGSAMAAGSGDTTATFTLAGGSLDVAPAANAPLTNGAPGAASVTGSLGAVGISDTRGSTAGWVMSAASTTFVDGAGSVSTGVSYDSGAATGHAGTVTPTTGGPTSITAVASVAAGTAASGNNTASYTPTLTVSLPASALAGDYTGTVTTSIV</sequence>
<dbReference type="AlphaFoldDB" id="A0A975XZF2"/>
<evidence type="ECO:0000256" key="1">
    <source>
        <dbReference type="SAM" id="SignalP"/>
    </source>
</evidence>
<keyword evidence="3" id="KW-1185">Reference proteome</keyword>
<accession>A0A975XZF2</accession>
<evidence type="ECO:0000313" key="3">
    <source>
        <dbReference type="Proteomes" id="UP000683575"/>
    </source>
</evidence>
<feature type="chain" id="PRO_5036734013" description="WxL domain-containing protein" evidence="1">
    <location>
        <begin position="28"/>
        <end position="173"/>
    </location>
</feature>